<dbReference type="EMBL" id="LAZR01001956">
    <property type="protein sequence ID" value="KKN36582.1"/>
    <property type="molecule type" value="Genomic_DNA"/>
</dbReference>
<protein>
    <recommendedName>
        <fullName evidence="1">Transcriptional repressor NrdR-like N-terminal domain-containing protein</fullName>
    </recommendedName>
</protein>
<reference evidence="2" key="1">
    <citation type="journal article" date="2015" name="Nature">
        <title>Complex archaea that bridge the gap between prokaryotes and eukaryotes.</title>
        <authorList>
            <person name="Spang A."/>
            <person name="Saw J.H."/>
            <person name="Jorgensen S.L."/>
            <person name="Zaremba-Niedzwiedzka K."/>
            <person name="Martijn J."/>
            <person name="Lind A.E."/>
            <person name="van Eijk R."/>
            <person name="Schleper C."/>
            <person name="Guy L."/>
            <person name="Ettema T.J."/>
        </authorList>
    </citation>
    <scope>NUCLEOTIDE SEQUENCE</scope>
</reference>
<organism evidence="2">
    <name type="scientific">marine sediment metagenome</name>
    <dbReference type="NCBI Taxonomy" id="412755"/>
    <lineage>
        <taxon>unclassified sequences</taxon>
        <taxon>metagenomes</taxon>
        <taxon>ecological metagenomes</taxon>
    </lineage>
</organism>
<dbReference type="Pfam" id="PF22811">
    <property type="entry name" value="Zn_ribbon_NrdR"/>
    <property type="match status" value="1"/>
</dbReference>
<feature type="domain" description="Transcriptional repressor NrdR-like N-terminal" evidence="1">
    <location>
        <begin position="1"/>
        <end position="42"/>
    </location>
</feature>
<accession>A0A0F9QHS9</accession>
<gene>
    <name evidence="2" type="ORF">LCGC14_0772100</name>
</gene>
<proteinExistence type="predicted"/>
<evidence type="ECO:0000259" key="1">
    <source>
        <dbReference type="Pfam" id="PF22811"/>
    </source>
</evidence>
<name>A0A0F9QHS9_9ZZZZ</name>
<dbReference type="AlphaFoldDB" id="A0A0F9QHS9"/>
<sequence length="93" mass="10622">MECPRCFSETRVVDSRTENQHGLAVRRRRTCMNCRHRFTTYEVEVGVDCAITLKRGRDCKLVMSHFTLVKPRTLWAEVSHGLPSGILDEAAGE</sequence>
<dbReference type="InterPro" id="IPR055173">
    <property type="entry name" value="NrdR-like_N"/>
</dbReference>
<evidence type="ECO:0000313" key="2">
    <source>
        <dbReference type="EMBL" id="KKN36582.1"/>
    </source>
</evidence>
<comment type="caution">
    <text evidence="2">The sequence shown here is derived from an EMBL/GenBank/DDBJ whole genome shotgun (WGS) entry which is preliminary data.</text>
</comment>